<dbReference type="OrthoDB" id="8452959at2"/>
<proteinExistence type="predicted"/>
<gene>
    <name evidence="1" type="ORF">EDC65_3951</name>
</gene>
<dbReference type="Proteomes" id="UP000278222">
    <property type="component" value="Unassembled WGS sequence"/>
</dbReference>
<dbReference type="RefSeq" id="WP_142235867.1">
    <property type="nucleotide sequence ID" value="NZ_AP019700.1"/>
</dbReference>
<evidence type="ECO:0008006" key="3">
    <source>
        <dbReference type="Google" id="ProtNLM"/>
    </source>
</evidence>
<sequence length="308" mass="34063">MTYCARYRFKLLSPIQIEKGVPLDLKIPGFSAATVQMGEEVHPIGHWATINIPGFASESEARQAGERLGDALLVVGAVTKFGIDLGMSRSTLQFSDAVCKAVRTETGKSLRSEVHGLMVHEQGAVRIVGMHGRLQGLISLSAFEARLASWACLSSQLTERQRTCAALLNDSFFALQPEGQFVLRVSAVEALCDQAIRDVRYQSAIQELENHLAEQSLDEEVRETLERALGNAKRESLRHAYMTKFRVLRSRAEAKAFDDLYRIRSKFVHDGIGRGRLVEANDAALTLATDLLESELRAQNDLAPRKGP</sequence>
<name>A0A3N1L2A3_9PROT</name>
<organism evidence="1 2">
    <name type="scientific">Stella humosa</name>
    <dbReference type="NCBI Taxonomy" id="94"/>
    <lineage>
        <taxon>Bacteria</taxon>
        <taxon>Pseudomonadati</taxon>
        <taxon>Pseudomonadota</taxon>
        <taxon>Alphaproteobacteria</taxon>
        <taxon>Rhodospirillales</taxon>
        <taxon>Stellaceae</taxon>
        <taxon>Stella</taxon>
    </lineage>
</organism>
<evidence type="ECO:0000313" key="1">
    <source>
        <dbReference type="EMBL" id="ROP84596.1"/>
    </source>
</evidence>
<reference evidence="1 2" key="1">
    <citation type="submission" date="2018-11" db="EMBL/GenBank/DDBJ databases">
        <title>Genomic Encyclopedia of Type Strains, Phase IV (KMG-IV): sequencing the most valuable type-strain genomes for metagenomic binning, comparative biology and taxonomic classification.</title>
        <authorList>
            <person name="Goeker M."/>
        </authorList>
    </citation>
    <scope>NUCLEOTIDE SEQUENCE [LARGE SCALE GENOMIC DNA]</scope>
    <source>
        <strain evidence="1 2">DSM 5900</strain>
    </source>
</reference>
<accession>A0A3N1L2A3</accession>
<dbReference type="AlphaFoldDB" id="A0A3N1L2A3"/>
<dbReference type="EMBL" id="RJKX01000015">
    <property type="protein sequence ID" value="ROP84596.1"/>
    <property type="molecule type" value="Genomic_DNA"/>
</dbReference>
<evidence type="ECO:0000313" key="2">
    <source>
        <dbReference type="Proteomes" id="UP000278222"/>
    </source>
</evidence>
<keyword evidence="2" id="KW-1185">Reference proteome</keyword>
<protein>
    <recommendedName>
        <fullName evidence="3">Apea-like HEPN domain-containing protein</fullName>
    </recommendedName>
</protein>
<comment type="caution">
    <text evidence="1">The sequence shown here is derived from an EMBL/GenBank/DDBJ whole genome shotgun (WGS) entry which is preliminary data.</text>
</comment>